<dbReference type="STRING" id="743722.Sph21_0404"/>
<dbReference type="AlphaFoldDB" id="F4C512"/>
<name>F4C512_SPHS2</name>
<dbReference type="KEGG" id="shg:Sph21_0404"/>
<dbReference type="eggNOG" id="ENOG503497A">
    <property type="taxonomic scope" value="Bacteria"/>
</dbReference>
<sequence>MMDNVYLTNPEDVYETPWFLLKGGIFESFRYDEKLWELLTAMTSCSKKDGKEKTRLTETLDKLILMVKGCHYFLHHKERLKFKEDWIDIKWYKNPYRCSKKYRSRDDQKLNHHLAHFKEPLSNLTREEAQDFTLAFKNFFAEMGLSSWLNLLDDWKSCLTGDESFFDWRVDCAPLKTYEKLLALHEACTIGYQWAEMDYPPPNRHLIEDYLSSEYVNGYRSASPFEMIGDVFYEKNYSDIRQHILALYVSCSCKREGINTIAKDLRSTLRWLLETGWLLLQTDYFPEDWLDPDSIDFLRCPVPEELADYWKPKNLTAKEQRKLRKTLSKLYHNIDVRQEIYTVESRIIRHLHPDVPDNLSEDDLATKNRLFKILDVLTLIVLNLRERRTKSGGVCYPPIVEEANVHSNESV</sequence>
<dbReference type="PATRIC" id="fig|743722.3.peg.439"/>
<organism evidence="1">
    <name type="scientific">Sphingobacterium sp. (strain 21)</name>
    <dbReference type="NCBI Taxonomy" id="743722"/>
    <lineage>
        <taxon>Bacteria</taxon>
        <taxon>Pseudomonadati</taxon>
        <taxon>Bacteroidota</taxon>
        <taxon>Sphingobacteriia</taxon>
        <taxon>Sphingobacteriales</taxon>
        <taxon>Sphingobacteriaceae</taxon>
        <taxon>Sphingobacterium</taxon>
    </lineage>
</organism>
<gene>
    <name evidence="1" type="ordered locus">Sph21_0404</name>
</gene>
<evidence type="ECO:0000313" key="1">
    <source>
        <dbReference type="EMBL" id="ADZ76986.1"/>
    </source>
</evidence>
<proteinExistence type="predicted"/>
<protein>
    <submittedName>
        <fullName evidence="1">Uncharacterized protein</fullName>
    </submittedName>
</protein>
<accession>F4C512</accession>
<dbReference type="HOGENOM" id="CLU_683004_0_0_10"/>
<dbReference type="EMBL" id="CP002584">
    <property type="protein sequence ID" value="ADZ76986.1"/>
    <property type="molecule type" value="Genomic_DNA"/>
</dbReference>
<reference evidence="1" key="1">
    <citation type="submission" date="2011-03" db="EMBL/GenBank/DDBJ databases">
        <title>Complete sequence of Sphingobacterium sp. 21.</title>
        <authorList>
            <consortium name="US DOE Joint Genome Institute"/>
            <person name="Lucas S."/>
            <person name="Copeland A."/>
            <person name="Lapidus A."/>
            <person name="Cheng J.-F."/>
            <person name="Goodwin L."/>
            <person name="Pitluck S."/>
            <person name="Davenport K."/>
            <person name="Detter J.C."/>
            <person name="Han C."/>
            <person name="Tapia R."/>
            <person name="Land M."/>
            <person name="Hauser L."/>
            <person name="Kyrpides N."/>
            <person name="Ivanova N."/>
            <person name="Ovchinnikova G."/>
            <person name="Pagani I."/>
            <person name="Siebers A.K."/>
            <person name="Allgaier M."/>
            <person name="Thelen M.P."/>
            <person name="Hugenholtz P."/>
            <person name="Woyke T."/>
        </authorList>
    </citation>
    <scope>NUCLEOTIDE SEQUENCE</scope>
    <source>
        <strain evidence="1">21</strain>
    </source>
</reference>
<dbReference type="OrthoDB" id="1431335at2"/>